<evidence type="ECO:0000313" key="4">
    <source>
        <dbReference type="Proteomes" id="UP000240624"/>
    </source>
</evidence>
<accession>A0A1X6ZRN6</accession>
<evidence type="ECO:0000313" key="3">
    <source>
        <dbReference type="Proteomes" id="UP000193495"/>
    </source>
</evidence>
<protein>
    <submittedName>
        <fullName evidence="2">Uncharacterized protein</fullName>
    </submittedName>
</protein>
<dbReference type="EMBL" id="PYGB01000009">
    <property type="protein sequence ID" value="PSK84063.1"/>
    <property type="molecule type" value="Genomic_DNA"/>
</dbReference>
<dbReference type="AlphaFoldDB" id="A0A1X6ZRN6"/>
<reference evidence="2 3" key="1">
    <citation type="submission" date="2017-03" db="EMBL/GenBank/DDBJ databases">
        <authorList>
            <person name="Afonso C.L."/>
            <person name="Miller P.J."/>
            <person name="Scott M.A."/>
            <person name="Spackman E."/>
            <person name="Goraichik I."/>
            <person name="Dimitrov K.M."/>
            <person name="Suarez D.L."/>
            <person name="Swayne D.E."/>
        </authorList>
    </citation>
    <scope>NUCLEOTIDE SEQUENCE [LARGE SCALE GENOMIC DNA]</scope>
    <source>
        <strain evidence="2 3">CECT 8367</strain>
    </source>
</reference>
<sequence length="35" mass="4076">MNCYTAKRPWSDRYHPKIRHIVGAQLLDVAADSFD</sequence>
<evidence type="ECO:0000313" key="1">
    <source>
        <dbReference type="EMBL" id="PSK84063.1"/>
    </source>
</evidence>
<proteinExistence type="predicted"/>
<gene>
    <name evidence="1" type="ORF">CLV79_10935</name>
    <name evidence="2" type="ORF">LOS8367_02862</name>
</gene>
<evidence type="ECO:0000313" key="2">
    <source>
        <dbReference type="EMBL" id="SLN59624.1"/>
    </source>
</evidence>
<name>A0A1X6ZRN6_9RHOB</name>
<organism evidence="2 3">
    <name type="scientific">Limimaricola soesokkakensis</name>
    <dbReference type="NCBI Taxonomy" id="1343159"/>
    <lineage>
        <taxon>Bacteria</taxon>
        <taxon>Pseudomonadati</taxon>
        <taxon>Pseudomonadota</taxon>
        <taxon>Alphaproteobacteria</taxon>
        <taxon>Rhodobacterales</taxon>
        <taxon>Paracoccaceae</taxon>
        <taxon>Limimaricola</taxon>
    </lineage>
</organism>
<dbReference type="Proteomes" id="UP000193495">
    <property type="component" value="Unassembled WGS sequence"/>
</dbReference>
<dbReference type="EMBL" id="FWFY01000009">
    <property type="protein sequence ID" value="SLN59624.1"/>
    <property type="molecule type" value="Genomic_DNA"/>
</dbReference>
<dbReference type="Proteomes" id="UP000240624">
    <property type="component" value="Unassembled WGS sequence"/>
</dbReference>
<reference evidence="1 4" key="2">
    <citation type="submission" date="2018-03" db="EMBL/GenBank/DDBJ databases">
        <title>Genomic Encyclopedia of Archaeal and Bacterial Type Strains, Phase II (KMG-II): from individual species to whole genera.</title>
        <authorList>
            <person name="Goeker M."/>
        </authorList>
    </citation>
    <scope>NUCLEOTIDE SEQUENCE [LARGE SCALE GENOMIC DNA]</scope>
    <source>
        <strain evidence="1 4">DSM 29956</strain>
    </source>
</reference>
<keyword evidence="4" id="KW-1185">Reference proteome</keyword>